<dbReference type="RefSeq" id="WP_188613328.1">
    <property type="nucleotide sequence ID" value="NZ_BMJT01000001.1"/>
</dbReference>
<dbReference type="AlphaFoldDB" id="A0A917FVQ6"/>
<feature type="compositionally biased region" description="Basic and acidic residues" evidence="1">
    <location>
        <begin position="1"/>
        <end position="10"/>
    </location>
</feature>
<dbReference type="Proteomes" id="UP000616608">
    <property type="component" value="Unassembled WGS sequence"/>
</dbReference>
<dbReference type="Gene3D" id="2.60.40.1080">
    <property type="match status" value="1"/>
</dbReference>
<gene>
    <name evidence="2" type="ORF">GCM10007425_03920</name>
</gene>
<keyword evidence="3" id="KW-1185">Reference proteome</keyword>
<feature type="region of interest" description="Disordered" evidence="1">
    <location>
        <begin position="1"/>
        <end position="25"/>
    </location>
</feature>
<name>A0A917FVQ6_9BACI</name>
<dbReference type="EMBL" id="BMJT01000001">
    <property type="protein sequence ID" value="GGG12777.1"/>
    <property type="molecule type" value="Genomic_DNA"/>
</dbReference>
<sequence>MTINKTDVDSSKSVTNLGTGEALGTESDDTAVATVAINADGETVEITGVDTGTAKITVFILNSDNEVIETRTIDVTVQ</sequence>
<proteinExistence type="predicted"/>
<comment type="caution">
    <text evidence="2">The sequence shown here is derived from an EMBL/GenBank/DDBJ whole genome shotgun (WGS) entry which is preliminary data.</text>
</comment>
<reference evidence="2" key="1">
    <citation type="journal article" date="2014" name="Int. J. Syst. Evol. Microbiol.">
        <title>Complete genome sequence of Corynebacterium casei LMG S-19264T (=DSM 44701T), isolated from a smear-ripened cheese.</title>
        <authorList>
            <consortium name="US DOE Joint Genome Institute (JGI-PGF)"/>
            <person name="Walter F."/>
            <person name="Albersmeier A."/>
            <person name="Kalinowski J."/>
            <person name="Ruckert C."/>
        </authorList>
    </citation>
    <scope>NUCLEOTIDE SEQUENCE</scope>
    <source>
        <strain evidence="2">CGMCC 1.15760</strain>
    </source>
</reference>
<evidence type="ECO:0000256" key="1">
    <source>
        <dbReference type="SAM" id="MobiDB-lite"/>
    </source>
</evidence>
<evidence type="ECO:0000313" key="3">
    <source>
        <dbReference type="Proteomes" id="UP000616608"/>
    </source>
</evidence>
<organism evidence="2 3">
    <name type="scientific">Lysinibacillus alkalisoli</name>
    <dbReference type="NCBI Taxonomy" id="1911548"/>
    <lineage>
        <taxon>Bacteria</taxon>
        <taxon>Bacillati</taxon>
        <taxon>Bacillota</taxon>
        <taxon>Bacilli</taxon>
        <taxon>Bacillales</taxon>
        <taxon>Bacillaceae</taxon>
        <taxon>Lysinibacillus</taxon>
    </lineage>
</organism>
<reference evidence="2" key="2">
    <citation type="submission" date="2020-09" db="EMBL/GenBank/DDBJ databases">
        <authorList>
            <person name="Sun Q."/>
            <person name="Zhou Y."/>
        </authorList>
    </citation>
    <scope>NUCLEOTIDE SEQUENCE</scope>
    <source>
        <strain evidence="2">CGMCC 1.15760</strain>
    </source>
</reference>
<accession>A0A917FVQ6</accession>
<protein>
    <submittedName>
        <fullName evidence="2">Uncharacterized protein</fullName>
    </submittedName>
</protein>
<evidence type="ECO:0000313" key="2">
    <source>
        <dbReference type="EMBL" id="GGG12777.1"/>
    </source>
</evidence>